<comment type="caution">
    <text evidence="8">The sequence shown here is derived from an EMBL/GenBank/DDBJ whole genome shotgun (WGS) entry which is preliminary data.</text>
</comment>
<dbReference type="EC" id="2.1.1.37" evidence="1"/>
<evidence type="ECO:0000256" key="6">
    <source>
        <dbReference type="SAM" id="MobiDB-lite"/>
    </source>
</evidence>
<feature type="region of interest" description="Disordered" evidence="6">
    <location>
        <begin position="1"/>
        <end position="65"/>
    </location>
</feature>
<reference evidence="8 9" key="1">
    <citation type="submission" date="2019-02" db="EMBL/GenBank/DDBJ databases">
        <title>Genome sequencing of the rare red list fungi Dentipellis fragilis.</title>
        <authorList>
            <person name="Buettner E."/>
            <person name="Kellner H."/>
        </authorList>
    </citation>
    <scope>NUCLEOTIDE SEQUENCE [LARGE SCALE GENOMIC DNA]</scope>
    <source>
        <strain evidence="8 9">DSM 105465</strain>
    </source>
</reference>
<feature type="compositionally biased region" description="Basic and acidic residues" evidence="6">
    <location>
        <begin position="1503"/>
        <end position="1515"/>
    </location>
</feature>
<keyword evidence="2 5" id="KW-0489">Methyltransferase</keyword>
<feature type="compositionally biased region" description="Acidic residues" evidence="6">
    <location>
        <begin position="15"/>
        <end position="24"/>
    </location>
</feature>
<dbReference type="InterPro" id="IPR001525">
    <property type="entry name" value="C5_MeTfrase"/>
</dbReference>
<feature type="domain" description="Fibronectin type-III" evidence="7">
    <location>
        <begin position="607"/>
        <end position="717"/>
    </location>
</feature>
<feature type="region of interest" description="Disordered" evidence="6">
    <location>
        <begin position="1454"/>
        <end position="1515"/>
    </location>
</feature>
<dbReference type="PANTHER" id="PTHR10629">
    <property type="entry name" value="CYTOSINE-SPECIFIC METHYLTRANSFERASE"/>
    <property type="match status" value="1"/>
</dbReference>
<dbReference type="SMART" id="SM00060">
    <property type="entry name" value="FN3"/>
    <property type="match status" value="2"/>
</dbReference>
<evidence type="ECO:0000256" key="2">
    <source>
        <dbReference type="ARBA" id="ARBA00022603"/>
    </source>
</evidence>
<feature type="compositionally biased region" description="Polar residues" evidence="6">
    <location>
        <begin position="31"/>
        <end position="45"/>
    </location>
</feature>
<evidence type="ECO:0000256" key="4">
    <source>
        <dbReference type="ARBA" id="ARBA00022691"/>
    </source>
</evidence>
<dbReference type="Proteomes" id="UP000298327">
    <property type="component" value="Unassembled WGS sequence"/>
</dbReference>
<feature type="compositionally biased region" description="Polar residues" evidence="6">
    <location>
        <begin position="1455"/>
        <end position="1465"/>
    </location>
</feature>
<dbReference type="EMBL" id="SEOQ01000950">
    <property type="protein sequence ID" value="TFY55131.1"/>
    <property type="molecule type" value="Genomic_DNA"/>
</dbReference>
<feature type="region of interest" description="Disordered" evidence="6">
    <location>
        <begin position="879"/>
        <end position="920"/>
    </location>
</feature>
<dbReference type="InterPro" id="IPR036116">
    <property type="entry name" value="FN3_sf"/>
</dbReference>
<keyword evidence="3 5" id="KW-0808">Transferase</keyword>
<dbReference type="STRING" id="205917.A0A4Y9Y165"/>
<dbReference type="PROSITE" id="PS50853">
    <property type="entry name" value="FN3"/>
    <property type="match status" value="1"/>
</dbReference>
<keyword evidence="9" id="KW-1185">Reference proteome</keyword>
<evidence type="ECO:0000313" key="8">
    <source>
        <dbReference type="EMBL" id="TFY55131.1"/>
    </source>
</evidence>
<name>A0A4Y9Y165_9AGAM</name>
<dbReference type="SUPFAM" id="SSF49265">
    <property type="entry name" value="Fibronectin type III"/>
    <property type="match status" value="1"/>
</dbReference>
<dbReference type="SUPFAM" id="SSF53335">
    <property type="entry name" value="S-adenosyl-L-methionine-dependent methyltransferases"/>
    <property type="match status" value="1"/>
</dbReference>
<dbReference type="InterPro" id="IPR003961">
    <property type="entry name" value="FN3_dom"/>
</dbReference>
<organism evidence="8 9">
    <name type="scientific">Dentipellis fragilis</name>
    <dbReference type="NCBI Taxonomy" id="205917"/>
    <lineage>
        <taxon>Eukaryota</taxon>
        <taxon>Fungi</taxon>
        <taxon>Dikarya</taxon>
        <taxon>Basidiomycota</taxon>
        <taxon>Agaricomycotina</taxon>
        <taxon>Agaricomycetes</taxon>
        <taxon>Russulales</taxon>
        <taxon>Hericiaceae</taxon>
        <taxon>Dentipellis</taxon>
    </lineage>
</organism>
<evidence type="ECO:0000313" key="9">
    <source>
        <dbReference type="Proteomes" id="UP000298327"/>
    </source>
</evidence>
<evidence type="ECO:0000259" key="7">
    <source>
        <dbReference type="PROSITE" id="PS50853"/>
    </source>
</evidence>
<dbReference type="CDD" id="cd00063">
    <property type="entry name" value="FN3"/>
    <property type="match status" value="1"/>
</dbReference>
<dbReference type="Gene3D" id="2.60.40.10">
    <property type="entry name" value="Immunoglobulins"/>
    <property type="match status" value="1"/>
</dbReference>
<feature type="region of interest" description="Disordered" evidence="6">
    <location>
        <begin position="936"/>
        <end position="957"/>
    </location>
</feature>
<keyword evidence="4 5" id="KW-0949">S-adenosyl-L-methionine</keyword>
<evidence type="ECO:0000256" key="5">
    <source>
        <dbReference type="PROSITE-ProRule" id="PRU01016"/>
    </source>
</evidence>
<feature type="region of interest" description="Disordered" evidence="6">
    <location>
        <begin position="793"/>
        <end position="863"/>
    </location>
</feature>
<dbReference type="Gene3D" id="3.40.50.150">
    <property type="entry name" value="Vaccinia Virus protein VP39"/>
    <property type="match status" value="1"/>
</dbReference>
<proteinExistence type="inferred from homology"/>
<evidence type="ECO:0000256" key="1">
    <source>
        <dbReference type="ARBA" id="ARBA00011975"/>
    </source>
</evidence>
<sequence length="1515" mass="168473">MPVFVESSDDHDSDYISDDSEFSEEERTVTKSKPQATPHRSSTTKPHPKLRPWKVGGNSRPQKFPYWRENGKLSVSWSRMHGLNMHRDYGKSRSSSRTWDSAAGVRELVQNLYDAILDVRHLLPHQVRVEELHKGKSIVADTSQAEPPSNSVELFLYDTSIPLDPGKVLEPVGYVAWKPSLDTPGFGDLELYNVGHISTSSWYLGGTSKGSNPHLIGQYGDGLKIGINALMREEASVLYHTKYQVWVFGYLRNHLLFFKKTSRRNVDGVLVQVRNIAWGSLGLDRFLFLRPPTEILCSNKDTGWTQGCVLLDEKHRSHIYVKGILVRVETDTTTGLVYGINIAGDISMSRDRSALEDRGRAAEAIFNIWQPLLLTSDDTRIRYLELLRDHERALDVEGITGLSPACAKALLATLRAQHVGNVFFYHAQETTNEKHIIEAYLQKEPVLISKTLYRAFRANNTILTPVEAQKKKFHSHPPIQPDEIGSPYIKHVVHSFRALLHLDTQTLRFLPSYSFKSAHFDNLEISVMEDEAHVSENLLKSEYVHSKPGLDACLIAQPNEDEHTPAETVYCDCASLLIATCLVDEITTSQSNREQLKSLQRHLISQMPRNLRHEFSVPSVVTVSWSTPVAMPGSCRFAICIEGHVPGVQLTDELVYKPDPNADGEINVRQYKTSSGQSIVLSDLTPGTRYRVKVRAAPRNLKAAIWSSPLDFTVPPLPVTGFSFQLLSSGSVHIQWDAAPGAVTYSLVFLAEDGEIIGEHEHISECHWDGQVDEACLDTIRITSSSSDGISCLEPFEGAARNTPIPSQPSRERTRSTSEASSPVTLNIPSARSREQPLPSRHPSPSMAAHTPSPIRPHRDSPNVSYPWSAEFADGMSFDYPDAFSDSDSDAGMEADTSPVLEPNNDQTYEPNNQRDDETNTSISRRLQAMLSTLFKSQESHESTGTSCHVSQSSSRHESVSVRSQRAYKFNVDGFRMAMFIDKVISVSGTPTHVLATRYIFASDYFKAAYGDSPRSDSFSGHELIKLVEPNVDTGQGKFDYEPVFRCVKSSNFEEIKIRQEAATTADGSPDTYYWSLLMSGDAKSQTLTILNKGAHSGYDASAVGAATVVDLYAGCGGAARGFDAAGFNILAAVEEQVDAATSWQFNFPDAPVHAEDVQVFFDDLDDQKIAPPEHVTVLSICAPLDCSSDDEKMDHFSNMVERGTALMKPALVCIFGQPVLLSQRYERQFHTTELNLLSKGFSISYRLLDVAEYGVAATSKRFVLLASAAGLRLPDWPRKTHGAPDVPAFQTVRDAILDLEWRNPRQPTDASDRRRSVYCTIPDGQQNQEPSAYALVLGAKQDRMVSHHSTGWKGGSARRPVADYERPYPLPVGAADCWPHRHPKHTDEYLSPREFARIISFPDIHRFSGSRHEQYTQITSAVPPLLSKAIATSILHSLRNQFPDRVVQFDRAQRTPNNSSSMVQKTPAAPVVKKNGSPVRPRKVGEKRQMPGENGAVGAGLESEHSTKRVKLEE</sequence>
<dbReference type="InterPro" id="IPR013783">
    <property type="entry name" value="Ig-like_fold"/>
</dbReference>
<dbReference type="InterPro" id="IPR029063">
    <property type="entry name" value="SAM-dependent_MTases_sf"/>
</dbReference>
<comment type="similarity">
    <text evidence="5">Belongs to the class I-like SAM-binding methyltransferase superfamily. C5-methyltransferase family.</text>
</comment>
<dbReference type="Gene3D" id="3.90.120.10">
    <property type="entry name" value="DNA Methylase, subunit A, domain 2"/>
    <property type="match status" value="1"/>
</dbReference>
<gene>
    <name evidence="8" type="ORF">EVG20_g9434</name>
</gene>
<dbReference type="OrthoDB" id="5376140at2759"/>
<dbReference type="Pfam" id="PF00145">
    <property type="entry name" value="DNA_methylase"/>
    <property type="match status" value="1"/>
</dbReference>
<accession>A0A4Y9Y165</accession>
<feature type="active site" evidence="5">
    <location>
        <position position="1182"/>
    </location>
</feature>
<evidence type="ECO:0000256" key="3">
    <source>
        <dbReference type="ARBA" id="ARBA00022679"/>
    </source>
</evidence>
<dbReference type="PANTHER" id="PTHR10629:SF52">
    <property type="entry name" value="DNA (CYTOSINE-5)-METHYLTRANSFERASE 1"/>
    <property type="match status" value="1"/>
</dbReference>
<dbReference type="PROSITE" id="PS51679">
    <property type="entry name" value="SAM_MT_C5"/>
    <property type="match status" value="1"/>
</dbReference>
<dbReference type="GO" id="GO:0003886">
    <property type="term" value="F:DNA (cytosine-5-)-methyltransferase activity"/>
    <property type="evidence" value="ECO:0007669"/>
    <property type="project" value="UniProtKB-EC"/>
</dbReference>
<protein>
    <recommendedName>
        <fullName evidence="1">DNA (cytosine-5-)-methyltransferase</fullName>
        <ecNumber evidence="1">2.1.1.37</ecNumber>
    </recommendedName>
</protein>
<dbReference type="GO" id="GO:0032259">
    <property type="term" value="P:methylation"/>
    <property type="evidence" value="ECO:0007669"/>
    <property type="project" value="UniProtKB-KW"/>
</dbReference>
<dbReference type="InterPro" id="IPR050390">
    <property type="entry name" value="C5-Methyltransferase"/>
</dbReference>